<dbReference type="InterPro" id="IPR024169">
    <property type="entry name" value="SP_NH2Trfase/AEP_transaminase"/>
</dbReference>
<dbReference type="AlphaFoldDB" id="A0A2P8HHA5"/>
<comment type="cofactor">
    <cofactor evidence="1 7 9">
        <name>pyridoxal 5'-phosphate</name>
        <dbReference type="ChEBI" id="CHEBI:597326"/>
    </cofactor>
</comment>
<keyword evidence="4 7" id="KW-0663">Pyridoxal phosphate</keyword>
<dbReference type="HAMAP" id="MF_01376">
    <property type="entry name" value="PhnW_aminotrans_5"/>
    <property type="match status" value="1"/>
</dbReference>
<dbReference type="RefSeq" id="WP_106529911.1">
    <property type="nucleotide sequence ID" value="NZ_PYAW01000004.1"/>
</dbReference>
<dbReference type="InterPro" id="IPR015422">
    <property type="entry name" value="PyrdxlP-dep_Trfase_small"/>
</dbReference>
<keyword evidence="5 7" id="KW-0670">Pyruvate</keyword>
<dbReference type="Gene3D" id="3.40.640.10">
    <property type="entry name" value="Type I PLP-dependent aspartate aminotransferase-like (Major domain)"/>
    <property type="match status" value="1"/>
</dbReference>
<dbReference type="OrthoDB" id="389074at2"/>
<evidence type="ECO:0000256" key="8">
    <source>
        <dbReference type="PIRSR" id="PIRSR000524-1"/>
    </source>
</evidence>
<feature type="modified residue" description="N6-(pyridoxal phosphate)lysine" evidence="7 9">
    <location>
        <position position="194"/>
    </location>
</feature>
<feature type="binding site" evidence="8">
    <location>
        <position position="339"/>
    </location>
    <ligand>
        <name>substrate</name>
    </ligand>
</feature>
<feature type="domain" description="Aminotransferase class V" evidence="10">
    <location>
        <begin position="27"/>
        <end position="293"/>
    </location>
</feature>
<organism evidence="11 12">
    <name type="scientific">Chitinophaga niastensis</name>
    <dbReference type="NCBI Taxonomy" id="536980"/>
    <lineage>
        <taxon>Bacteria</taxon>
        <taxon>Pseudomonadati</taxon>
        <taxon>Bacteroidota</taxon>
        <taxon>Chitinophagia</taxon>
        <taxon>Chitinophagales</taxon>
        <taxon>Chitinophagaceae</taxon>
        <taxon>Chitinophaga</taxon>
    </lineage>
</organism>
<evidence type="ECO:0000256" key="1">
    <source>
        <dbReference type="ARBA" id="ARBA00001933"/>
    </source>
</evidence>
<evidence type="ECO:0000256" key="7">
    <source>
        <dbReference type="HAMAP-Rule" id="MF_01376"/>
    </source>
</evidence>
<dbReference type="EC" id="2.6.1.37" evidence="7"/>
<evidence type="ECO:0000256" key="2">
    <source>
        <dbReference type="ARBA" id="ARBA00022576"/>
    </source>
</evidence>
<dbReference type="InterPro" id="IPR015421">
    <property type="entry name" value="PyrdxlP-dep_Trfase_major"/>
</dbReference>
<comment type="function">
    <text evidence="7">Involved in phosphonate degradation.</text>
</comment>
<dbReference type="NCBIfam" id="NF010006">
    <property type="entry name" value="PRK13479.1"/>
    <property type="match status" value="1"/>
</dbReference>
<dbReference type="EMBL" id="PYAW01000004">
    <property type="protein sequence ID" value="PSL45593.1"/>
    <property type="molecule type" value="Genomic_DNA"/>
</dbReference>
<keyword evidence="3 7" id="KW-0808">Transferase</keyword>
<comment type="subunit">
    <text evidence="7">Homodimer.</text>
</comment>
<dbReference type="GO" id="GO:0047304">
    <property type="term" value="F:2-aminoethylphosphonate-pyruvate transaminase activity"/>
    <property type="evidence" value="ECO:0007669"/>
    <property type="project" value="UniProtKB-UniRule"/>
</dbReference>
<dbReference type="InterPro" id="IPR000192">
    <property type="entry name" value="Aminotrans_V_dom"/>
</dbReference>
<keyword evidence="2 7" id="KW-0032">Aminotransferase</keyword>
<sequence length="378" mass="41608">MSQKKLLFTPGPLSTSLTVKEAMLQDVGSRDDEFVQAVKQTRSELLTLADVSKEEGYESVLMQGSGTFGIESVVSSVIGKNDALLILANGAYGERMVKMANIHQLHHHVMRFAEDEIVTAAATEKFLAAHPEVTHVACIHSETTTGLFNPVEEIGAVCKMYNKVFIVDAMSSFGGVKMDMKAMQIDFLVSSSNKCIEGVPGFAFAICKKNELEKAKGQARSLSLDLYEQWAGLEANGQFRFTPPTLSIMAFRQALEELKEEGGVAAREKRYKENKSVLDTGMSELGFKQYLPPAIQGHIITSFLYPDDPAFNFERFYEKLNKRGFVIYPGKLGKANAFRIGNIGQIFPADVKALIIAIKEVMKEERSVGTVAGTTLHS</sequence>
<proteinExistence type="inferred from homology"/>
<dbReference type="Proteomes" id="UP000240971">
    <property type="component" value="Unassembled WGS sequence"/>
</dbReference>
<accession>A0A2P8HHA5</accession>
<evidence type="ECO:0000256" key="5">
    <source>
        <dbReference type="ARBA" id="ARBA00023317"/>
    </source>
</evidence>
<evidence type="ECO:0000313" key="11">
    <source>
        <dbReference type="EMBL" id="PSL45593.1"/>
    </source>
</evidence>
<dbReference type="GO" id="GO:0019700">
    <property type="term" value="P:organic phosphonate catabolic process"/>
    <property type="evidence" value="ECO:0007669"/>
    <property type="project" value="UniProtKB-UniRule"/>
</dbReference>
<dbReference type="PANTHER" id="PTHR42778:SF1">
    <property type="entry name" value="2-AMINOETHYLPHOSPHONATE--PYRUVATE TRANSAMINASE"/>
    <property type="match status" value="1"/>
</dbReference>
<dbReference type="PANTHER" id="PTHR42778">
    <property type="entry name" value="2-AMINOETHYLPHOSPHONATE--PYRUVATE TRANSAMINASE"/>
    <property type="match status" value="1"/>
</dbReference>
<comment type="caution">
    <text evidence="11">The sequence shown here is derived from an EMBL/GenBank/DDBJ whole genome shotgun (WGS) entry which is preliminary data.</text>
</comment>
<evidence type="ECO:0000313" key="12">
    <source>
        <dbReference type="Proteomes" id="UP000240971"/>
    </source>
</evidence>
<evidence type="ECO:0000256" key="3">
    <source>
        <dbReference type="ARBA" id="ARBA00022679"/>
    </source>
</evidence>
<name>A0A2P8HHA5_CHINA</name>
<evidence type="ECO:0000259" key="10">
    <source>
        <dbReference type="Pfam" id="PF00266"/>
    </source>
</evidence>
<evidence type="ECO:0000256" key="9">
    <source>
        <dbReference type="PIRSR" id="PIRSR000524-50"/>
    </source>
</evidence>
<dbReference type="NCBIfam" id="TIGR03301">
    <property type="entry name" value="PhnW-AepZ"/>
    <property type="match status" value="1"/>
</dbReference>
<evidence type="ECO:0000256" key="4">
    <source>
        <dbReference type="ARBA" id="ARBA00022898"/>
    </source>
</evidence>
<dbReference type="InterPro" id="IPR012703">
    <property type="entry name" value="NH2EtPonate_pyrv_transaminase"/>
</dbReference>
<dbReference type="Gene3D" id="3.90.1150.10">
    <property type="entry name" value="Aspartate Aminotransferase, domain 1"/>
    <property type="match status" value="1"/>
</dbReference>
<dbReference type="SUPFAM" id="SSF53383">
    <property type="entry name" value="PLP-dependent transferases"/>
    <property type="match status" value="1"/>
</dbReference>
<comment type="catalytic activity">
    <reaction evidence="6 7">
        <text>(2-aminoethyl)phosphonate + pyruvate = phosphonoacetaldehyde + L-alanine</text>
        <dbReference type="Rhea" id="RHEA:17021"/>
        <dbReference type="ChEBI" id="CHEBI:15361"/>
        <dbReference type="ChEBI" id="CHEBI:57418"/>
        <dbReference type="ChEBI" id="CHEBI:57972"/>
        <dbReference type="ChEBI" id="CHEBI:58383"/>
        <dbReference type="EC" id="2.6.1.37"/>
    </reaction>
</comment>
<evidence type="ECO:0000256" key="6">
    <source>
        <dbReference type="ARBA" id="ARBA00049460"/>
    </source>
</evidence>
<dbReference type="PIRSF" id="PIRSF000524">
    <property type="entry name" value="SPT"/>
    <property type="match status" value="1"/>
</dbReference>
<keyword evidence="12" id="KW-1185">Reference proteome</keyword>
<dbReference type="NCBIfam" id="TIGR02326">
    <property type="entry name" value="transamin_PhnW"/>
    <property type="match status" value="1"/>
</dbReference>
<dbReference type="Pfam" id="PF00266">
    <property type="entry name" value="Aminotran_5"/>
    <property type="match status" value="1"/>
</dbReference>
<comment type="similarity">
    <text evidence="7">Belongs to the class-V pyridoxal-phosphate-dependent aminotransferase family. PhnW subfamily.</text>
</comment>
<dbReference type="InterPro" id="IPR015424">
    <property type="entry name" value="PyrdxlP-dep_Trfase"/>
</dbReference>
<protein>
    <recommendedName>
        <fullName evidence="7">2-aminoethylphosphonate--pyruvate transaminase</fullName>
        <ecNumber evidence="7">2.6.1.37</ecNumber>
    </recommendedName>
    <alternativeName>
        <fullName evidence="7">2-aminoethylphosphonate aminotransferase</fullName>
    </alternativeName>
    <alternativeName>
        <fullName evidence="7">AEP transaminase</fullName>
        <shortName evidence="7">AEPT</shortName>
    </alternativeName>
</protein>
<reference evidence="11 12" key="1">
    <citation type="submission" date="2018-03" db="EMBL/GenBank/DDBJ databases">
        <title>Genomic Encyclopedia of Archaeal and Bacterial Type Strains, Phase II (KMG-II): from individual species to whole genera.</title>
        <authorList>
            <person name="Goeker M."/>
        </authorList>
    </citation>
    <scope>NUCLEOTIDE SEQUENCE [LARGE SCALE GENOMIC DNA]</scope>
    <source>
        <strain evidence="11 12">DSM 24859</strain>
    </source>
</reference>
<gene>
    <name evidence="7" type="primary">phnW</name>
    <name evidence="11" type="ORF">CLV51_104299</name>
</gene>